<sequence length="284" mass="29395">METMHAAGRRRLPPVPRPAGDRPSTGQLTVERPTPETAEPAVAEPTTGNVAVATAPPEADSDQTDTELIDTRQIAAELIEAELAAAGGASRAGVEVDADDDQPEAPAEDAASDADTAQLDLPAPAAGDTTGEDPAEEPAEEPAGEAPVLDSAALDSAVLENLLLPGPADEQDPAQQFVARLRSSAADFAGAAGADSAVVREAVPPARHRRARCRLVLRYADGTEIDVTLLGPAGRPGRPSRHGFDRQILRWLGAGLVRDESWLTDDPDAPDGVAVDLTAWVTAG</sequence>
<evidence type="ECO:0000313" key="3">
    <source>
        <dbReference type="Proteomes" id="UP001499924"/>
    </source>
</evidence>
<name>A0ABP6NW16_9ACTN</name>
<evidence type="ECO:0000313" key="2">
    <source>
        <dbReference type="EMBL" id="GAA3158626.1"/>
    </source>
</evidence>
<proteinExistence type="predicted"/>
<feature type="region of interest" description="Disordered" evidence="1">
    <location>
        <begin position="1"/>
        <end position="73"/>
    </location>
</feature>
<gene>
    <name evidence="2" type="ORF">GCM10010531_07460</name>
</gene>
<evidence type="ECO:0000256" key="1">
    <source>
        <dbReference type="SAM" id="MobiDB-lite"/>
    </source>
</evidence>
<organism evidence="2 3">
    <name type="scientific">Blastococcus jejuensis</name>
    <dbReference type="NCBI Taxonomy" id="351224"/>
    <lineage>
        <taxon>Bacteria</taxon>
        <taxon>Bacillati</taxon>
        <taxon>Actinomycetota</taxon>
        <taxon>Actinomycetes</taxon>
        <taxon>Geodermatophilales</taxon>
        <taxon>Geodermatophilaceae</taxon>
        <taxon>Blastococcus</taxon>
    </lineage>
</organism>
<feature type="compositionally biased region" description="Acidic residues" evidence="1">
    <location>
        <begin position="130"/>
        <end position="143"/>
    </location>
</feature>
<dbReference type="Proteomes" id="UP001499924">
    <property type="component" value="Unassembled WGS sequence"/>
</dbReference>
<reference evidence="3" key="1">
    <citation type="journal article" date="2019" name="Int. J. Syst. Evol. Microbiol.">
        <title>The Global Catalogue of Microorganisms (GCM) 10K type strain sequencing project: providing services to taxonomists for standard genome sequencing and annotation.</title>
        <authorList>
            <consortium name="The Broad Institute Genomics Platform"/>
            <consortium name="The Broad Institute Genome Sequencing Center for Infectious Disease"/>
            <person name="Wu L."/>
            <person name="Ma J."/>
        </authorList>
    </citation>
    <scope>NUCLEOTIDE SEQUENCE [LARGE SCALE GENOMIC DNA]</scope>
    <source>
        <strain evidence="3">JCM 15614</strain>
    </source>
</reference>
<keyword evidence="3" id="KW-1185">Reference proteome</keyword>
<feature type="compositionally biased region" description="Acidic residues" evidence="1">
    <location>
        <begin position="96"/>
        <end position="112"/>
    </location>
</feature>
<dbReference type="EMBL" id="BAAAVV010000002">
    <property type="protein sequence ID" value="GAA3158626.1"/>
    <property type="molecule type" value="Genomic_DNA"/>
</dbReference>
<protein>
    <recommendedName>
        <fullName evidence="4">Regulatory protein</fullName>
    </recommendedName>
</protein>
<evidence type="ECO:0008006" key="4">
    <source>
        <dbReference type="Google" id="ProtNLM"/>
    </source>
</evidence>
<feature type="region of interest" description="Disordered" evidence="1">
    <location>
        <begin position="85"/>
        <end position="147"/>
    </location>
</feature>
<accession>A0ABP6NW16</accession>
<feature type="compositionally biased region" description="Acidic residues" evidence="1">
    <location>
        <begin position="59"/>
        <end position="68"/>
    </location>
</feature>
<comment type="caution">
    <text evidence="2">The sequence shown here is derived from an EMBL/GenBank/DDBJ whole genome shotgun (WGS) entry which is preliminary data.</text>
</comment>
<dbReference type="RefSeq" id="WP_344687209.1">
    <property type="nucleotide sequence ID" value="NZ_BAAAVV010000002.1"/>
</dbReference>